<dbReference type="Proteomes" id="UP000486602">
    <property type="component" value="Unassembled WGS sequence"/>
</dbReference>
<sequence>MMTRVFLDTNVVLDFILKRSGFAEDAAIIFDLSERNKLQIEISSLSVNNIDYVLSKLESREKARQIIIKLLTLVEISSVGKSTIKKAAMSDFKDYEDAIQNFSAEEAGIRFIITRNLKDFSKSSLVVQSPKEFLSGFSLQK</sequence>
<keyword evidence="3" id="KW-1185">Reference proteome</keyword>
<dbReference type="RefSeq" id="WP_163286993.1">
    <property type="nucleotide sequence ID" value="NZ_JAAGVY010000059.1"/>
</dbReference>
<feature type="domain" description="PIN" evidence="1">
    <location>
        <begin position="4"/>
        <end position="117"/>
    </location>
</feature>
<dbReference type="InterPro" id="IPR002716">
    <property type="entry name" value="PIN_dom"/>
</dbReference>
<dbReference type="InterPro" id="IPR029060">
    <property type="entry name" value="PIN-like_dom_sf"/>
</dbReference>
<evidence type="ECO:0000313" key="2">
    <source>
        <dbReference type="EMBL" id="NEN25544.1"/>
    </source>
</evidence>
<reference evidence="2 3" key="1">
    <citation type="submission" date="2020-02" db="EMBL/GenBank/DDBJ databases">
        <title>Out from the shadows clarifying the taxonomy of the family Cryomorphaceae and related taxa by utilizing the GTDB taxonomic framework.</title>
        <authorList>
            <person name="Bowman J.P."/>
        </authorList>
    </citation>
    <scope>NUCLEOTIDE SEQUENCE [LARGE SCALE GENOMIC DNA]</scope>
    <source>
        <strain evidence="2 3">QSSC 1-22</strain>
    </source>
</reference>
<proteinExistence type="predicted"/>
<dbReference type="SUPFAM" id="SSF88723">
    <property type="entry name" value="PIN domain-like"/>
    <property type="match status" value="1"/>
</dbReference>
<evidence type="ECO:0000259" key="1">
    <source>
        <dbReference type="Pfam" id="PF13470"/>
    </source>
</evidence>
<evidence type="ECO:0000313" key="3">
    <source>
        <dbReference type="Proteomes" id="UP000486602"/>
    </source>
</evidence>
<organism evidence="2 3">
    <name type="scientific">Cryomorpha ignava</name>
    <dbReference type="NCBI Taxonomy" id="101383"/>
    <lineage>
        <taxon>Bacteria</taxon>
        <taxon>Pseudomonadati</taxon>
        <taxon>Bacteroidota</taxon>
        <taxon>Flavobacteriia</taxon>
        <taxon>Flavobacteriales</taxon>
        <taxon>Cryomorphaceae</taxon>
        <taxon>Cryomorpha</taxon>
    </lineage>
</organism>
<dbReference type="Gene3D" id="3.40.50.1010">
    <property type="entry name" value="5'-nuclease"/>
    <property type="match status" value="1"/>
</dbReference>
<comment type="caution">
    <text evidence="2">The sequence shown here is derived from an EMBL/GenBank/DDBJ whole genome shotgun (WGS) entry which is preliminary data.</text>
</comment>
<gene>
    <name evidence="2" type="ORF">G3O08_18790</name>
</gene>
<protein>
    <submittedName>
        <fullName evidence="2">PIN domain-containing protein</fullName>
    </submittedName>
</protein>
<dbReference type="AlphaFoldDB" id="A0A7K3WVL9"/>
<dbReference type="Pfam" id="PF13470">
    <property type="entry name" value="PIN_3"/>
    <property type="match status" value="1"/>
</dbReference>
<name>A0A7K3WVL9_9FLAO</name>
<dbReference type="EMBL" id="JAAGVY010000059">
    <property type="protein sequence ID" value="NEN25544.1"/>
    <property type="molecule type" value="Genomic_DNA"/>
</dbReference>
<accession>A0A7K3WVL9</accession>